<evidence type="ECO:0000313" key="6">
    <source>
        <dbReference type="Proteomes" id="UP000238954"/>
    </source>
</evidence>
<dbReference type="PANTHER" id="PTHR12526:SF510">
    <property type="entry name" value="D-INOSITOL 3-PHOSPHATE GLYCOSYLTRANSFERASE"/>
    <property type="match status" value="1"/>
</dbReference>
<dbReference type="SUPFAM" id="SSF53756">
    <property type="entry name" value="UDP-Glycosyltransferase/glycogen phosphorylase"/>
    <property type="match status" value="1"/>
</dbReference>
<reference evidence="6" key="1">
    <citation type="submission" date="2017-11" db="EMBL/GenBank/DDBJ databases">
        <title>The complete genome sequence of Sphingopyxis pomeranensis sp. nov. strain WS5A3p.</title>
        <authorList>
            <person name="Kaminski M.A."/>
        </authorList>
    </citation>
    <scope>NUCLEOTIDE SEQUENCE [LARGE SCALE GENOMIC DNA]</scope>
    <source>
        <strain evidence="6">WS5A3p</strain>
    </source>
</reference>
<dbReference type="AlphaFoldDB" id="A0A2S8B0U8"/>
<gene>
    <name evidence="5" type="ORF">CVO77_12555</name>
</gene>
<proteinExistence type="predicted"/>
<accession>A0A2S8B0U8</accession>
<comment type="caution">
    <text evidence="5">The sequence shown here is derived from an EMBL/GenBank/DDBJ whole genome shotgun (WGS) entry which is preliminary data.</text>
</comment>
<dbReference type="EMBL" id="PHFW01000003">
    <property type="protein sequence ID" value="PQM25938.1"/>
    <property type="molecule type" value="Genomic_DNA"/>
</dbReference>
<dbReference type="InterPro" id="IPR001296">
    <property type="entry name" value="Glyco_trans_1"/>
</dbReference>
<dbReference type="Pfam" id="PF00534">
    <property type="entry name" value="Glycos_transf_1"/>
    <property type="match status" value="1"/>
</dbReference>
<dbReference type="Gene3D" id="3.40.50.2000">
    <property type="entry name" value="Glycogen Phosphorylase B"/>
    <property type="match status" value="2"/>
</dbReference>
<name>A0A2S8B0U8_9SPHN</name>
<dbReference type="OrthoDB" id="9790710at2"/>
<evidence type="ECO:0000256" key="2">
    <source>
        <dbReference type="ARBA" id="ARBA00022679"/>
    </source>
</evidence>
<dbReference type="Pfam" id="PF13579">
    <property type="entry name" value="Glyco_trans_4_4"/>
    <property type="match status" value="1"/>
</dbReference>
<evidence type="ECO:0000256" key="1">
    <source>
        <dbReference type="ARBA" id="ARBA00022676"/>
    </source>
</evidence>
<dbReference type="RefSeq" id="WP_105999360.1">
    <property type="nucleotide sequence ID" value="NZ_CM009578.1"/>
</dbReference>
<feature type="domain" description="Glycosyl transferase family 1" evidence="3">
    <location>
        <begin position="193"/>
        <end position="329"/>
    </location>
</feature>
<evidence type="ECO:0000259" key="3">
    <source>
        <dbReference type="Pfam" id="PF00534"/>
    </source>
</evidence>
<keyword evidence="2 5" id="KW-0808">Transferase</keyword>
<sequence length="368" mass="39706">MTNARHIAIILHDFSTGGSERIAIRLANRWAEMGRRVTIICGTEKGAARTLVGAGVTVLSCSPETRRSPWSRAQLGWRMARLVRAAAPDILFSPGNFHLIILAFLGRQRFTKRPVFVSKLSNPIRRGGVRRLVRGLADAAIRLAAAPADMLVAMSPSLLAEARSVFPGHALAEIAEPILEDDIAVPQSRAGHEPAPLILCAARLAPQKDLLTAIRAFAELPVALKARLLILGEGPLRGRLEREARRLGVASRVEMPGHVPDIAPYLAQAGLYLMSSHYEGYPAVLVEAIAAGVPIVTTDCSLALPEIFRSSELGAVVRQRQPEAIAAAIVARLRRARPTSSAVREVTDRHKLGASATNYLALFDRLSA</sequence>
<organism evidence="5 6">
    <name type="scientific">Sphingopyxis lindanitolerans</name>
    <dbReference type="NCBI Taxonomy" id="2054227"/>
    <lineage>
        <taxon>Bacteria</taxon>
        <taxon>Pseudomonadati</taxon>
        <taxon>Pseudomonadota</taxon>
        <taxon>Alphaproteobacteria</taxon>
        <taxon>Sphingomonadales</taxon>
        <taxon>Sphingomonadaceae</taxon>
        <taxon>Sphingopyxis</taxon>
    </lineage>
</organism>
<dbReference type="InterPro" id="IPR028098">
    <property type="entry name" value="Glyco_trans_4-like_N"/>
</dbReference>
<protein>
    <submittedName>
        <fullName evidence="5">Glycosyltransferase</fullName>
    </submittedName>
</protein>
<keyword evidence="1" id="KW-0328">Glycosyltransferase</keyword>
<dbReference type="Proteomes" id="UP000238954">
    <property type="component" value="Chromosome"/>
</dbReference>
<dbReference type="CDD" id="cd03811">
    <property type="entry name" value="GT4_GT28_WabH-like"/>
    <property type="match status" value="1"/>
</dbReference>
<evidence type="ECO:0000313" key="5">
    <source>
        <dbReference type="EMBL" id="PQM25938.1"/>
    </source>
</evidence>
<keyword evidence="6" id="KW-1185">Reference proteome</keyword>
<evidence type="ECO:0000259" key="4">
    <source>
        <dbReference type="Pfam" id="PF13579"/>
    </source>
</evidence>
<dbReference type="GO" id="GO:0016757">
    <property type="term" value="F:glycosyltransferase activity"/>
    <property type="evidence" value="ECO:0007669"/>
    <property type="project" value="UniProtKB-KW"/>
</dbReference>
<dbReference type="PANTHER" id="PTHR12526">
    <property type="entry name" value="GLYCOSYLTRANSFERASE"/>
    <property type="match status" value="1"/>
</dbReference>
<feature type="domain" description="Glycosyltransferase subfamily 4-like N-terminal" evidence="4">
    <location>
        <begin position="17"/>
        <end position="164"/>
    </location>
</feature>